<feature type="region of interest" description="Disordered" evidence="4">
    <location>
        <begin position="522"/>
        <end position="544"/>
    </location>
</feature>
<dbReference type="Gene3D" id="1.10.1200.10">
    <property type="entry name" value="ACP-like"/>
    <property type="match status" value="3"/>
</dbReference>
<dbReference type="InterPro" id="IPR016035">
    <property type="entry name" value="Acyl_Trfase/lysoPLipase"/>
</dbReference>
<keyword evidence="3" id="KW-0808">Transferase</keyword>
<comment type="caution">
    <text evidence="7">The sequence shown here is derived from an EMBL/GenBank/DDBJ whole genome shotgun (WGS) entry which is preliminary data.</text>
</comment>
<dbReference type="Pfam" id="PF00550">
    <property type="entry name" value="PP-binding"/>
    <property type="match status" value="2"/>
</dbReference>
<dbReference type="PANTHER" id="PTHR43775:SF37">
    <property type="entry name" value="SI:DKEY-61P9.11"/>
    <property type="match status" value="1"/>
</dbReference>
<dbReference type="GO" id="GO:0071770">
    <property type="term" value="P:DIM/DIP cell wall layer assembly"/>
    <property type="evidence" value="ECO:0007669"/>
    <property type="project" value="TreeGrafter"/>
</dbReference>
<dbReference type="InterPro" id="IPR029058">
    <property type="entry name" value="AB_hydrolase_fold"/>
</dbReference>
<feature type="domain" description="Carrier" evidence="5">
    <location>
        <begin position="1"/>
        <end position="73"/>
    </location>
</feature>
<evidence type="ECO:0000256" key="1">
    <source>
        <dbReference type="ARBA" id="ARBA00022450"/>
    </source>
</evidence>
<evidence type="ECO:0000313" key="7">
    <source>
        <dbReference type="EMBL" id="MBB4933693.1"/>
    </source>
</evidence>
<feature type="compositionally biased region" description="Basic and acidic residues" evidence="4">
    <location>
        <begin position="1805"/>
        <end position="1814"/>
    </location>
</feature>
<dbReference type="EMBL" id="JACHJT010000001">
    <property type="protein sequence ID" value="MBB4933693.1"/>
    <property type="molecule type" value="Genomic_DNA"/>
</dbReference>
<dbReference type="Gene3D" id="3.40.366.10">
    <property type="entry name" value="Malonyl-Coenzyme A Acyl Carrier Protein, domain 2"/>
    <property type="match status" value="1"/>
</dbReference>
<dbReference type="SUPFAM" id="SSF47336">
    <property type="entry name" value="ACP-like"/>
    <property type="match status" value="3"/>
</dbReference>
<dbReference type="Gene3D" id="3.40.47.10">
    <property type="match status" value="1"/>
</dbReference>
<dbReference type="InterPro" id="IPR020806">
    <property type="entry name" value="PKS_PP-bd"/>
</dbReference>
<dbReference type="Gene3D" id="3.40.50.720">
    <property type="entry name" value="NAD(P)-binding Rossmann-like Domain"/>
    <property type="match status" value="1"/>
</dbReference>
<dbReference type="InterPro" id="IPR013968">
    <property type="entry name" value="PKS_KR"/>
</dbReference>
<dbReference type="InterPro" id="IPR014043">
    <property type="entry name" value="Acyl_transferase_dom"/>
</dbReference>
<evidence type="ECO:0000259" key="5">
    <source>
        <dbReference type="PROSITE" id="PS50075"/>
    </source>
</evidence>
<dbReference type="InterPro" id="IPR036291">
    <property type="entry name" value="NAD(P)-bd_dom_sf"/>
</dbReference>
<feature type="region of interest" description="Disordered" evidence="4">
    <location>
        <begin position="70"/>
        <end position="90"/>
    </location>
</feature>
<dbReference type="SUPFAM" id="SSF53901">
    <property type="entry name" value="Thiolase-like"/>
    <property type="match status" value="1"/>
</dbReference>
<dbReference type="FunFam" id="3.40.47.10:FF:000019">
    <property type="entry name" value="Polyketide synthase type I"/>
    <property type="match status" value="1"/>
</dbReference>
<dbReference type="SMART" id="SM00823">
    <property type="entry name" value="PKS_PP"/>
    <property type="match status" value="2"/>
</dbReference>
<dbReference type="PROSITE" id="PS52004">
    <property type="entry name" value="KS3_2"/>
    <property type="match status" value="1"/>
</dbReference>
<dbReference type="SUPFAM" id="SSF51735">
    <property type="entry name" value="NAD(P)-binding Rossmann-fold domains"/>
    <property type="match status" value="2"/>
</dbReference>
<dbReference type="Pfam" id="PF08659">
    <property type="entry name" value="KR"/>
    <property type="match status" value="1"/>
</dbReference>
<dbReference type="GO" id="GO:0004312">
    <property type="term" value="F:fatty acid synthase activity"/>
    <property type="evidence" value="ECO:0007669"/>
    <property type="project" value="TreeGrafter"/>
</dbReference>
<dbReference type="InterPro" id="IPR032821">
    <property type="entry name" value="PKS_assoc"/>
</dbReference>
<organism evidence="7 8">
    <name type="scientific">Lipingzhangella halophila</name>
    <dbReference type="NCBI Taxonomy" id="1783352"/>
    <lineage>
        <taxon>Bacteria</taxon>
        <taxon>Bacillati</taxon>
        <taxon>Actinomycetota</taxon>
        <taxon>Actinomycetes</taxon>
        <taxon>Streptosporangiales</taxon>
        <taxon>Nocardiopsidaceae</taxon>
        <taxon>Lipingzhangella</taxon>
    </lineage>
</organism>
<dbReference type="Pfam" id="PF00109">
    <property type="entry name" value="ketoacyl-synt"/>
    <property type="match status" value="1"/>
</dbReference>
<evidence type="ECO:0000259" key="6">
    <source>
        <dbReference type="PROSITE" id="PS52004"/>
    </source>
</evidence>
<sequence>MRDILVERVAEKHGLDPREVRTDLPLADYGVTSTDAVSVAGELEEVTGHPLPPTLLWEHPTIDRLCDALAGGEPTGNAQRPAAAPREGERDAGHAAVAVVGAGCRFPGASGIADFGSLLQEGRDAVREVPEGRWDHYDDGSPDVTRILAGTTRRGGYLDEIHGFDTEFFRIARAEAGAMDPQQRILLEVAWEALEHAAIPPARLSGGRTGVFIGASSTEYGHLTMGDLTRIEGWSAPGAALSIIANRLSYLLDLRGPSMTIDTACSSSLVAVHTAVRALRAGECDTALTGGVNVLLSPAVTIAFDRGGGTSPDGTCRAFDAAANGMVRGEGCGVVVLKRLRDARRDGDRVLAVIRGSAVNSDGSSSGLVAPNPEAQRDVVRAACADAGVEPTAIGYVEAHGTGTPLGDPIEASALGAVLGRRRPAEAPLLIGSVKANLGHLEAAAGSAGLIKAVLSVSAGTIPATPHFTEPSPHIDFSGERLEVVARTRPWPGRGESPRIAGVSSFGFGGTNAHVIVEQAAEDPSSAPAHTQPTADAARTPEPGAVRVMPLTDISGDRVRSYATELAQWLESPAAGGVALGDVARTLSRRAGRGPVGSAVLATDTDELVTGLRALAEGRDSPDVVSGRTRPRSGGRPVWVFSGFGAGLPPSAGRLRNEEPEFARAVEHLDPLLRDETSTSLSAALDCDTSELPLHVAQPAIFGVQLALARMWTAYGVRPAAVVGHSMGEVAAAVVAGALTEREGVRVMAVRSALLQCLAGEVDDAGAMALAEISAAEAPELLSGYPDVHVAVYSAPDQTVFTGDAEQVADLVESCGRRGRFAKTLRTPGAGHSPGVDPVLAPLRKRLASLVGHDAAVPFYSTVHEDPRKTPECDAGYWAANLRSPVRFTQAIAAAAADGHTAFTEISAHPLVTHSIGTTVENGDALVTPTLRRDNGHREFHRSLARLRLAGHAPHETAPGRVVSLPPAPWRRTSCPPPEPAPRGVSGTHPLLGAPTGVPGENRLVAEADIGTAVLPWIAPDVPGGPEEHPPILQAGHVAETAVAAGAHSLGREPAELAVASLELDRLLPLDDHTAITTTARALRTDAARVEIHARDAAGVWQCHATAVVTAAPDPCAHETGAAGAIEVVVGQAPPVSREPRIPPALLAACVTAAGPVDTRDKRHIAVAAAGVRLWPRDPARGEDGSVRAWVTPGAGDLTIADAQGRLLARIDSVTYRAVHPDTVPTPLNPKLFATEWVEEPPPQAAEDARPGQAHWRVIAPCPGTLAEFLRAELEADGLGPESGELDSERGSATPATGDREPEQLAAVIDIPAGTSDPAVSEDIVRDATRLVQDALARSPQPQRVWFVTRGALPSEPGRADRHGSPAAACLRGLVRVLALEHPALNVTLVDIDEPDAAAAAALARVEFTAGATDDEVSWCDGTRRVARLARTPLAVPWKPGSAGPRRPFVRPGAGYIVTGGYGGLGLSVAELLARRGAGRVVLSGRSGPSADAAVEIERIRGTGCAVEVVLGDISADGTAQALVAAAQADGTPLSGVVHAAGLIEDRLVTDIDDTDLRRVFAPKARGAWRLHEATAGADLDWWVAFSSAAALVGSPGQGTYAAANAWLDAFTAWRRSQGLPATTINWGVWSGAGAAPGDVRALRPFTPAEGLEALEALLGAGRDSTGVIGFQPARSAAMFPELLRIPFFGGVLSGALPDTALAATGSDWPGPHALHGREPAQAWRLAAQRLRASVAGVLGCDPETIGDTVPLVDYGFDSLAAIRVKSIVEYDFGVAVPTRDLLTGQTLADAETLLAGLLDLEAPRAEEAQRDRSGGGTAPRPVGPRDAAERLAARVIEEALDTGPISVLDDLTALGATPDRFDRIHERLESETGARLDARELFATPTAERVADVVRTLDTDAVASSPGLRTLQTGDGRPPLFLAHPAGGTTGVYRTLAQLLGTGQPVHGLERFTDQVGVTERAARYVRMIREFRPEGPYRVGGWSFGGAVAYEMARQLAADDAEVDLLVLLDAGIPRPTGEDERRRISARRYADFADYLERTYGRPVPVDHAALARLDEDDQLTAVLEAMERSGVNELLGSAILEHQWTSHEDTRALEDYRPDGAPYAGRTVLYSATQPTPWAVHDPRYDSLDEARGWDRLCADLRIVRVDAHHLNLLDPPAVGRIARDLAPLLQRIGQEER</sequence>
<dbReference type="Gene3D" id="3.30.70.250">
    <property type="entry name" value="Malonyl-CoA ACP transacylase, ACP-binding"/>
    <property type="match status" value="1"/>
</dbReference>
<dbReference type="InterPro" id="IPR009081">
    <property type="entry name" value="PP-bd_ACP"/>
</dbReference>
<dbReference type="Pfam" id="PF02801">
    <property type="entry name" value="Ketoacyl-synt_C"/>
    <property type="match status" value="1"/>
</dbReference>
<dbReference type="InterPro" id="IPR020841">
    <property type="entry name" value="PKS_Beta-ketoAc_synthase_dom"/>
</dbReference>
<dbReference type="InterPro" id="IPR016036">
    <property type="entry name" value="Malonyl_transacylase_ACP-bd"/>
</dbReference>
<dbReference type="SUPFAM" id="SSF53474">
    <property type="entry name" value="alpha/beta-Hydrolases"/>
    <property type="match status" value="1"/>
</dbReference>
<protein>
    <submittedName>
        <fullName evidence="7">Phthiocerol/phenolphthiocerol synthesis type-I polyketide synthase D</fullName>
    </submittedName>
</protein>
<dbReference type="InterPro" id="IPR014031">
    <property type="entry name" value="Ketoacyl_synth_C"/>
</dbReference>
<dbReference type="SUPFAM" id="SSF52151">
    <property type="entry name" value="FabD/lysophospholipase-like"/>
    <property type="match status" value="1"/>
</dbReference>
<dbReference type="PROSITE" id="PS00606">
    <property type="entry name" value="KS3_1"/>
    <property type="match status" value="1"/>
</dbReference>
<dbReference type="GO" id="GO:0005737">
    <property type="term" value="C:cytoplasm"/>
    <property type="evidence" value="ECO:0007669"/>
    <property type="project" value="TreeGrafter"/>
</dbReference>
<dbReference type="InterPro" id="IPR014030">
    <property type="entry name" value="Ketoacyl_synth_N"/>
</dbReference>
<feature type="domain" description="Carrier" evidence="5">
    <location>
        <begin position="1722"/>
        <end position="1799"/>
    </location>
</feature>
<evidence type="ECO:0000256" key="2">
    <source>
        <dbReference type="ARBA" id="ARBA00022553"/>
    </source>
</evidence>
<dbReference type="RefSeq" id="WP_184581263.1">
    <property type="nucleotide sequence ID" value="NZ_JACHJT010000001.1"/>
</dbReference>
<evidence type="ECO:0000313" key="8">
    <source>
        <dbReference type="Proteomes" id="UP000523007"/>
    </source>
</evidence>
<dbReference type="Pfam" id="PF00975">
    <property type="entry name" value="Thioesterase"/>
    <property type="match status" value="1"/>
</dbReference>
<dbReference type="SUPFAM" id="SSF55048">
    <property type="entry name" value="Probable ACP-binding domain of malonyl-CoA ACP transacylase"/>
    <property type="match status" value="1"/>
</dbReference>
<dbReference type="SMART" id="SM00826">
    <property type="entry name" value="PKS_DH"/>
    <property type="match status" value="1"/>
</dbReference>
<keyword evidence="2" id="KW-0597">Phosphoprotein</keyword>
<dbReference type="SMART" id="SM00822">
    <property type="entry name" value="PKS_KR"/>
    <property type="match status" value="1"/>
</dbReference>
<feature type="region of interest" description="Disordered" evidence="4">
    <location>
        <begin position="1278"/>
        <end position="1300"/>
    </location>
</feature>
<dbReference type="GO" id="GO:0005886">
    <property type="term" value="C:plasma membrane"/>
    <property type="evidence" value="ECO:0007669"/>
    <property type="project" value="TreeGrafter"/>
</dbReference>
<dbReference type="PROSITE" id="PS50075">
    <property type="entry name" value="CARRIER"/>
    <property type="match status" value="2"/>
</dbReference>
<dbReference type="InterPro" id="IPR036736">
    <property type="entry name" value="ACP-like_sf"/>
</dbReference>
<dbReference type="CDD" id="cd08955">
    <property type="entry name" value="KR_2_FAS_SDR_x"/>
    <property type="match status" value="1"/>
</dbReference>
<dbReference type="Gene3D" id="3.10.129.10">
    <property type="entry name" value="Hotdog Thioesterase"/>
    <property type="match status" value="1"/>
</dbReference>
<dbReference type="InterPro" id="IPR016039">
    <property type="entry name" value="Thiolase-like"/>
</dbReference>
<reference evidence="7 8" key="1">
    <citation type="submission" date="2020-08" db="EMBL/GenBank/DDBJ databases">
        <title>Sequencing the genomes of 1000 actinobacteria strains.</title>
        <authorList>
            <person name="Klenk H.-P."/>
        </authorList>
    </citation>
    <scope>NUCLEOTIDE SEQUENCE [LARGE SCALE GENOMIC DNA]</scope>
    <source>
        <strain evidence="7 8">DSM 102030</strain>
    </source>
</reference>
<dbReference type="InterPro" id="IPR020807">
    <property type="entry name" value="PKS_DH"/>
</dbReference>
<dbReference type="CDD" id="cd00833">
    <property type="entry name" value="PKS"/>
    <property type="match status" value="1"/>
</dbReference>
<dbReference type="InterPro" id="IPR018201">
    <property type="entry name" value="Ketoacyl_synth_AS"/>
</dbReference>
<dbReference type="SMART" id="SM00825">
    <property type="entry name" value="PKS_KS"/>
    <property type="match status" value="1"/>
</dbReference>
<dbReference type="PANTHER" id="PTHR43775">
    <property type="entry name" value="FATTY ACID SYNTHASE"/>
    <property type="match status" value="1"/>
</dbReference>
<dbReference type="SMART" id="SM00827">
    <property type="entry name" value="PKS_AT"/>
    <property type="match status" value="1"/>
</dbReference>
<dbReference type="InterPro" id="IPR001227">
    <property type="entry name" value="Ac_transferase_dom_sf"/>
</dbReference>
<feature type="domain" description="Ketosynthase family 3 (KS3)" evidence="6">
    <location>
        <begin position="94"/>
        <end position="519"/>
    </location>
</feature>
<dbReference type="InterPro" id="IPR057326">
    <property type="entry name" value="KR_dom"/>
</dbReference>
<dbReference type="Gene3D" id="3.40.50.1820">
    <property type="entry name" value="alpha/beta hydrolase"/>
    <property type="match status" value="1"/>
</dbReference>
<dbReference type="Pfam" id="PF00698">
    <property type="entry name" value="Acyl_transf_1"/>
    <property type="match status" value="1"/>
</dbReference>
<dbReference type="GO" id="GO:0031177">
    <property type="term" value="F:phosphopantetheine binding"/>
    <property type="evidence" value="ECO:0007669"/>
    <property type="project" value="InterPro"/>
</dbReference>
<accession>A0A7W7RKI0</accession>
<keyword evidence="8" id="KW-1185">Reference proteome</keyword>
<dbReference type="GO" id="GO:0004315">
    <property type="term" value="F:3-oxoacyl-[acyl-carrier-protein] synthase activity"/>
    <property type="evidence" value="ECO:0007669"/>
    <property type="project" value="InterPro"/>
</dbReference>
<keyword evidence="1" id="KW-0596">Phosphopantetheine</keyword>
<name>A0A7W7RKI0_9ACTN</name>
<feature type="region of interest" description="Disordered" evidence="4">
    <location>
        <begin position="1805"/>
        <end position="1826"/>
    </location>
</feature>
<dbReference type="InterPro" id="IPR050091">
    <property type="entry name" value="PKS_NRPS_Biosynth_Enz"/>
</dbReference>
<proteinExistence type="predicted"/>
<evidence type="ECO:0000256" key="3">
    <source>
        <dbReference type="ARBA" id="ARBA00022679"/>
    </source>
</evidence>
<gene>
    <name evidence="7" type="ORF">F4561_004513</name>
</gene>
<dbReference type="InterPro" id="IPR001031">
    <property type="entry name" value="Thioesterase"/>
</dbReference>
<dbReference type="GO" id="GO:0006633">
    <property type="term" value="P:fatty acid biosynthetic process"/>
    <property type="evidence" value="ECO:0007669"/>
    <property type="project" value="InterPro"/>
</dbReference>
<evidence type="ECO:0000256" key="4">
    <source>
        <dbReference type="SAM" id="MobiDB-lite"/>
    </source>
</evidence>
<dbReference type="Pfam" id="PF16197">
    <property type="entry name" value="KAsynt_C_assoc"/>
    <property type="match status" value="1"/>
</dbReference>
<dbReference type="InterPro" id="IPR042104">
    <property type="entry name" value="PKS_dehydratase_sf"/>
</dbReference>
<dbReference type="Proteomes" id="UP000523007">
    <property type="component" value="Unassembled WGS sequence"/>
</dbReference>
<dbReference type="Gene3D" id="3.10.129.110">
    <property type="entry name" value="Polyketide synthase dehydratase"/>
    <property type="match status" value="1"/>
</dbReference>